<evidence type="ECO:0000256" key="1">
    <source>
        <dbReference type="SAM" id="SignalP"/>
    </source>
</evidence>
<dbReference type="OrthoDB" id="2506647at2759"/>
<dbReference type="Gene3D" id="3.90.280.10">
    <property type="entry name" value="PEBP-like"/>
    <property type="match status" value="1"/>
</dbReference>
<dbReference type="AlphaFoldDB" id="A0A5C3NFR4"/>
<evidence type="ECO:0000313" key="2">
    <source>
        <dbReference type="EMBL" id="TFK55306.1"/>
    </source>
</evidence>
<feature type="signal peptide" evidence="1">
    <location>
        <begin position="1"/>
        <end position="18"/>
    </location>
</feature>
<sequence>MLSQLVFLTLALISSAFAQDNATYGPYQLAATRAHLSQAGIIPPLLPNGTFEPLAYVNVSFPGVGQIGLGQTLSPDQVQQPPNITVTFLPSESGNDSVDYRTLKTMVVLEDVGTAGFDFPLGQTRTWLVYDASLQGADGCSNCSYKDYFTLATDSGTTVTDFHPLALSGNGPNRYVLLLFGQTTEFRPPNTSISVPVDFTLQSFMNETVLSPQDVYAAFYFDLQNGTATASASPTSPVISSTLADHAASTLYPTFSTYAVSESGASASTTASRTSGAETILLRWEGIAGLMVGAVAVGWLIQG</sequence>
<organism evidence="2 3">
    <name type="scientific">Heliocybe sulcata</name>
    <dbReference type="NCBI Taxonomy" id="5364"/>
    <lineage>
        <taxon>Eukaryota</taxon>
        <taxon>Fungi</taxon>
        <taxon>Dikarya</taxon>
        <taxon>Basidiomycota</taxon>
        <taxon>Agaricomycotina</taxon>
        <taxon>Agaricomycetes</taxon>
        <taxon>Gloeophyllales</taxon>
        <taxon>Gloeophyllaceae</taxon>
        <taxon>Heliocybe</taxon>
    </lineage>
</organism>
<evidence type="ECO:0008006" key="4">
    <source>
        <dbReference type="Google" id="ProtNLM"/>
    </source>
</evidence>
<dbReference type="EMBL" id="ML213505">
    <property type="protein sequence ID" value="TFK55306.1"/>
    <property type="molecule type" value="Genomic_DNA"/>
</dbReference>
<feature type="chain" id="PRO_5023036293" description="PEBP-like protein" evidence="1">
    <location>
        <begin position="19"/>
        <end position="303"/>
    </location>
</feature>
<gene>
    <name evidence="2" type="ORF">OE88DRAFT_1654117</name>
</gene>
<reference evidence="2 3" key="1">
    <citation type="journal article" date="2019" name="Nat. Ecol. Evol.">
        <title>Megaphylogeny resolves global patterns of mushroom evolution.</title>
        <authorList>
            <person name="Varga T."/>
            <person name="Krizsan K."/>
            <person name="Foldi C."/>
            <person name="Dima B."/>
            <person name="Sanchez-Garcia M."/>
            <person name="Sanchez-Ramirez S."/>
            <person name="Szollosi G.J."/>
            <person name="Szarkandi J.G."/>
            <person name="Papp V."/>
            <person name="Albert L."/>
            <person name="Andreopoulos W."/>
            <person name="Angelini C."/>
            <person name="Antonin V."/>
            <person name="Barry K.W."/>
            <person name="Bougher N.L."/>
            <person name="Buchanan P."/>
            <person name="Buyck B."/>
            <person name="Bense V."/>
            <person name="Catcheside P."/>
            <person name="Chovatia M."/>
            <person name="Cooper J."/>
            <person name="Damon W."/>
            <person name="Desjardin D."/>
            <person name="Finy P."/>
            <person name="Geml J."/>
            <person name="Haridas S."/>
            <person name="Hughes K."/>
            <person name="Justo A."/>
            <person name="Karasinski D."/>
            <person name="Kautmanova I."/>
            <person name="Kiss B."/>
            <person name="Kocsube S."/>
            <person name="Kotiranta H."/>
            <person name="LaButti K.M."/>
            <person name="Lechner B.E."/>
            <person name="Liimatainen K."/>
            <person name="Lipzen A."/>
            <person name="Lukacs Z."/>
            <person name="Mihaltcheva S."/>
            <person name="Morgado L.N."/>
            <person name="Niskanen T."/>
            <person name="Noordeloos M.E."/>
            <person name="Ohm R.A."/>
            <person name="Ortiz-Santana B."/>
            <person name="Ovrebo C."/>
            <person name="Racz N."/>
            <person name="Riley R."/>
            <person name="Savchenko A."/>
            <person name="Shiryaev A."/>
            <person name="Soop K."/>
            <person name="Spirin V."/>
            <person name="Szebenyi C."/>
            <person name="Tomsovsky M."/>
            <person name="Tulloss R.E."/>
            <person name="Uehling J."/>
            <person name="Grigoriev I.V."/>
            <person name="Vagvolgyi C."/>
            <person name="Papp T."/>
            <person name="Martin F.M."/>
            <person name="Miettinen O."/>
            <person name="Hibbett D.S."/>
            <person name="Nagy L.G."/>
        </authorList>
    </citation>
    <scope>NUCLEOTIDE SEQUENCE [LARGE SCALE GENOMIC DNA]</scope>
    <source>
        <strain evidence="2 3">OMC1185</strain>
    </source>
</reference>
<keyword evidence="1" id="KW-0732">Signal</keyword>
<dbReference type="InterPro" id="IPR036610">
    <property type="entry name" value="PEBP-like_sf"/>
</dbReference>
<dbReference type="STRING" id="5364.A0A5C3NFR4"/>
<evidence type="ECO:0000313" key="3">
    <source>
        <dbReference type="Proteomes" id="UP000305948"/>
    </source>
</evidence>
<name>A0A5C3NFR4_9AGAM</name>
<dbReference type="Proteomes" id="UP000305948">
    <property type="component" value="Unassembled WGS sequence"/>
</dbReference>
<dbReference type="SUPFAM" id="SSF49777">
    <property type="entry name" value="PEBP-like"/>
    <property type="match status" value="1"/>
</dbReference>
<proteinExistence type="predicted"/>
<keyword evidence="3" id="KW-1185">Reference proteome</keyword>
<protein>
    <recommendedName>
        <fullName evidence="4">PEBP-like protein</fullName>
    </recommendedName>
</protein>
<accession>A0A5C3NFR4</accession>